<organism evidence="5 6">
    <name type="scientific">Streptomyces brasiliscabiei</name>
    <dbReference type="NCBI Taxonomy" id="2736302"/>
    <lineage>
        <taxon>Bacteria</taxon>
        <taxon>Bacillati</taxon>
        <taxon>Actinomycetota</taxon>
        <taxon>Actinomycetes</taxon>
        <taxon>Kitasatosporales</taxon>
        <taxon>Streptomycetaceae</taxon>
        <taxon>Streptomyces</taxon>
    </lineage>
</organism>
<feature type="domain" description="Cobalamin adenosyltransferase-like" evidence="4">
    <location>
        <begin position="11"/>
        <end position="130"/>
    </location>
</feature>
<evidence type="ECO:0000256" key="2">
    <source>
        <dbReference type="ARBA" id="ARBA00022741"/>
    </source>
</evidence>
<comment type="caution">
    <text evidence="5">The sequence shown here is derived from an EMBL/GenBank/DDBJ whole genome shotgun (WGS) entry which is preliminary data.</text>
</comment>
<dbReference type="SUPFAM" id="SSF89028">
    <property type="entry name" value="Cobalamin adenosyltransferase-like"/>
    <property type="match status" value="1"/>
</dbReference>
<name>A0ABU8GN35_9ACTN</name>
<evidence type="ECO:0000256" key="1">
    <source>
        <dbReference type="ARBA" id="ARBA00022679"/>
    </source>
</evidence>
<evidence type="ECO:0000313" key="6">
    <source>
        <dbReference type="Proteomes" id="UP001365781"/>
    </source>
</evidence>
<dbReference type="InterPro" id="IPR016030">
    <property type="entry name" value="CblAdoTrfase-like"/>
</dbReference>
<dbReference type="Pfam" id="PF01923">
    <property type="entry name" value="Cob_adeno_trans"/>
    <property type="match status" value="1"/>
</dbReference>
<proteinExistence type="predicted"/>
<dbReference type="Proteomes" id="UP001365781">
    <property type="component" value="Unassembled WGS sequence"/>
</dbReference>
<keyword evidence="3" id="KW-0067">ATP-binding</keyword>
<accession>A0ABU8GN35</accession>
<dbReference type="RefSeq" id="WP_336558929.1">
    <property type="nucleotide sequence ID" value="NZ_JBBAYM010000030.1"/>
</dbReference>
<keyword evidence="1" id="KW-0808">Transferase</keyword>
<evidence type="ECO:0000256" key="3">
    <source>
        <dbReference type="ARBA" id="ARBA00022840"/>
    </source>
</evidence>
<evidence type="ECO:0000259" key="4">
    <source>
        <dbReference type="Pfam" id="PF01923"/>
    </source>
</evidence>
<evidence type="ECO:0000313" key="5">
    <source>
        <dbReference type="EMBL" id="MEI5614597.1"/>
    </source>
</evidence>
<reference evidence="5 6" key="1">
    <citation type="submission" date="2024-03" db="EMBL/GenBank/DDBJ databases">
        <title>First Report of Pectobacterium brasiliscabiei causing potato scab in china.</title>
        <authorList>
            <person name="Handique U."/>
        </authorList>
    </citation>
    <scope>NUCLEOTIDE SEQUENCE [LARGE SCALE GENOMIC DNA]</scope>
    <source>
        <strain evidence="5 6">ZRIMU1503</strain>
    </source>
</reference>
<protein>
    <recommendedName>
        <fullName evidence="4">Cobalamin adenosyltransferase-like domain-containing protein</fullName>
    </recommendedName>
</protein>
<dbReference type="EMBL" id="JBBAYM010000030">
    <property type="protein sequence ID" value="MEI5614597.1"/>
    <property type="molecule type" value="Genomic_DNA"/>
</dbReference>
<sequence>MDTSLETAREAVDEANAAIGAAISSGTLPGGLEPLLYDVQRELLVLAEAVASGRTGAGPRNDLLIRARDEYPHEVPPHAAVLGGGNAGAGLLKLARAVTRRARRAVAVVSVSAEHGDYLELLEDVLLAVALRSEQLEREQVPLGLCFQAGTIPTWSDH</sequence>
<dbReference type="InterPro" id="IPR036451">
    <property type="entry name" value="CblAdoTrfase-like_sf"/>
</dbReference>
<keyword evidence="2" id="KW-0547">Nucleotide-binding</keyword>
<gene>
    <name evidence="5" type="ORF">WB403_36250</name>
</gene>
<keyword evidence="6" id="KW-1185">Reference proteome</keyword>
<dbReference type="Gene3D" id="1.20.1200.10">
    <property type="entry name" value="Cobalamin adenosyltransferase-like"/>
    <property type="match status" value="1"/>
</dbReference>